<evidence type="ECO:0000256" key="1">
    <source>
        <dbReference type="ARBA" id="ARBA00022737"/>
    </source>
</evidence>
<evidence type="ECO:0000256" key="3">
    <source>
        <dbReference type="PROSITE-ProRule" id="PRU00176"/>
    </source>
</evidence>
<protein>
    <submittedName>
        <fullName evidence="7">RRM domain-containing protein</fullName>
    </submittedName>
</protein>
<dbReference type="Pfam" id="PF00076">
    <property type="entry name" value="RRM_1"/>
    <property type="match status" value="2"/>
</dbReference>
<dbReference type="GO" id="GO:0005829">
    <property type="term" value="C:cytosol"/>
    <property type="evidence" value="ECO:0007669"/>
    <property type="project" value="TreeGrafter"/>
</dbReference>
<dbReference type="AlphaFoldDB" id="A0A7E4VRQ5"/>
<accession>A0A7E4VRQ5</accession>
<dbReference type="GO" id="GO:0003729">
    <property type="term" value="F:mRNA binding"/>
    <property type="evidence" value="ECO:0007669"/>
    <property type="project" value="InterPro"/>
</dbReference>
<evidence type="ECO:0000313" key="6">
    <source>
        <dbReference type="Proteomes" id="UP000492821"/>
    </source>
</evidence>
<name>A0A7E4VRQ5_PANRE</name>
<dbReference type="GO" id="GO:0006376">
    <property type="term" value="P:mRNA splice site recognition"/>
    <property type="evidence" value="ECO:0007669"/>
    <property type="project" value="TreeGrafter"/>
</dbReference>
<feature type="compositionally biased region" description="Basic residues" evidence="4">
    <location>
        <begin position="412"/>
        <end position="435"/>
    </location>
</feature>
<dbReference type="PROSITE" id="PS50102">
    <property type="entry name" value="RRM"/>
    <property type="match status" value="1"/>
</dbReference>
<dbReference type="Proteomes" id="UP000492821">
    <property type="component" value="Unassembled WGS sequence"/>
</dbReference>
<feature type="compositionally biased region" description="Basic and acidic residues" evidence="4">
    <location>
        <begin position="394"/>
        <end position="411"/>
    </location>
</feature>
<feature type="compositionally biased region" description="Basic and acidic residues" evidence="4">
    <location>
        <begin position="376"/>
        <end position="386"/>
    </location>
</feature>
<organism evidence="6 7">
    <name type="scientific">Panagrellus redivivus</name>
    <name type="common">Microworm</name>
    <dbReference type="NCBI Taxonomy" id="6233"/>
    <lineage>
        <taxon>Eukaryota</taxon>
        <taxon>Metazoa</taxon>
        <taxon>Ecdysozoa</taxon>
        <taxon>Nematoda</taxon>
        <taxon>Chromadorea</taxon>
        <taxon>Rhabditida</taxon>
        <taxon>Tylenchina</taxon>
        <taxon>Panagrolaimomorpha</taxon>
        <taxon>Panagrolaimoidea</taxon>
        <taxon>Panagrolaimidae</taxon>
        <taxon>Panagrellus</taxon>
    </lineage>
</organism>
<dbReference type="InterPro" id="IPR050825">
    <property type="entry name" value="RBM42_RBP45_47-like"/>
</dbReference>
<dbReference type="InterPro" id="IPR012677">
    <property type="entry name" value="Nucleotide-bd_a/b_plait_sf"/>
</dbReference>
<proteinExistence type="predicted"/>
<sequence length="524" mass="58481">MDDSPDLPQNPLDSGGISDEEAGANEYFAEQMDTSNQSDAVEGPADTTIETIERDQADENSQSSKHDDTASRATSVGFVEYTGEDASPASASRSKDGSNAPGNTPKTETDGAVGPPRSDKPCPAESTLWMSEIKENWDHEFLTKAFEKFKFKPKHIKIINEKTRTKMYAFIEFDTPEIAKNVLLKCSERSVPGDPERSKFHLSFANLPNQIINEYCLSVSNLSSSVTDIDLFKLFGTKYNSCRGAKVHVNPDGRSKGVGMIKFSNQTDQQLALVEMHKQTLKGKEIFLRLAPTKQRGPKNLLNTMHQQQQAAFGGVPGMYGQPPPGFGGPMYGGAVPYGGNRGFGNQFGAMGFSGYGGGSGDRNSYRGADGIFRQKSPDRTGYDRDRRRRSRSRSRERSSRSDARDRDGRGRRGRSPSNRGRRRRSRSPDRKRKYRSVDDHVDEERKKLLQPAIFFPSYVEVSDNEPLHAAAHNELLMDAYEDYLTSLESGKWSDFVIASNWRRDDIIKHLYSEALVAEIPDEK</sequence>
<dbReference type="SMART" id="SM00360">
    <property type="entry name" value="RRM"/>
    <property type="match status" value="2"/>
</dbReference>
<keyword evidence="2 3" id="KW-0694">RNA-binding</keyword>
<keyword evidence="1" id="KW-0677">Repeat</keyword>
<reference evidence="7" key="2">
    <citation type="submission" date="2020-10" db="UniProtKB">
        <authorList>
            <consortium name="WormBaseParasite"/>
        </authorList>
    </citation>
    <scope>IDENTIFICATION</scope>
</reference>
<keyword evidence="6" id="KW-1185">Reference proteome</keyword>
<reference evidence="6" key="1">
    <citation type="journal article" date="2013" name="Genetics">
        <title>The draft genome and transcriptome of Panagrellus redivivus are shaped by the harsh demands of a free-living lifestyle.</title>
        <authorList>
            <person name="Srinivasan J."/>
            <person name="Dillman A.R."/>
            <person name="Macchietto M.G."/>
            <person name="Heikkinen L."/>
            <person name="Lakso M."/>
            <person name="Fracchia K.M."/>
            <person name="Antoshechkin I."/>
            <person name="Mortazavi A."/>
            <person name="Wong G."/>
            <person name="Sternberg P.W."/>
        </authorList>
    </citation>
    <scope>NUCLEOTIDE SEQUENCE [LARGE SCALE GENOMIC DNA]</scope>
    <source>
        <strain evidence="6">MT8872</strain>
    </source>
</reference>
<dbReference type="Gene3D" id="3.30.70.330">
    <property type="match status" value="2"/>
</dbReference>
<dbReference type="WBParaSite" id="Pan_g23356.t2">
    <property type="protein sequence ID" value="Pan_g23356.t2"/>
    <property type="gene ID" value="Pan_g23356"/>
</dbReference>
<evidence type="ECO:0000313" key="7">
    <source>
        <dbReference type="WBParaSite" id="Pan_g23356.t2"/>
    </source>
</evidence>
<evidence type="ECO:0000256" key="4">
    <source>
        <dbReference type="SAM" id="MobiDB-lite"/>
    </source>
</evidence>
<feature type="domain" description="RRM" evidence="5">
    <location>
        <begin position="215"/>
        <end position="293"/>
    </location>
</feature>
<dbReference type="SUPFAM" id="SSF54928">
    <property type="entry name" value="RNA-binding domain, RBD"/>
    <property type="match status" value="1"/>
</dbReference>
<feature type="region of interest" description="Disordered" evidence="4">
    <location>
        <begin position="366"/>
        <end position="443"/>
    </location>
</feature>
<dbReference type="InterPro" id="IPR035979">
    <property type="entry name" value="RBD_domain_sf"/>
</dbReference>
<dbReference type="PANTHER" id="PTHR47640">
    <property type="entry name" value="TRNA SELENOCYSTEINE 1-ASSOCIATED PROTEIN 1-RELATED-RELATED"/>
    <property type="match status" value="1"/>
</dbReference>
<dbReference type="PANTHER" id="PTHR47640:SF10">
    <property type="entry name" value="TRNA SELENOCYSTEINE 1-ASSOCIATED PROTEIN 1-RELATED"/>
    <property type="match status" value="1"/>
</dbReference>
<evidence type="ECO:0000259" key="5">
    <source>
        <dbReference type="PROSITE" id="PS50102"/>
    </source>
</evidence>
<evidence type="ECO:0000256" key="2">
    <source>
        <dbReference type="ARBA" id="ARBA00022884"/>
    </source>
</evidence>
<feature type="region of interest" description="Disordered" evidence="4">
    <location>
        <begin position="1"/>
        <end position="124"/>
    </location>
</feature>
<dbReference type="InterPro" id="IPR000504">
    <property type="entry name" value="RRM_dom"/>
</dbReference>